<keyword evidence="6" id="KW-0378">Hydrolase</keyword>
<dbReference type="FunFam" id="3.40.50.300:FF:001320">
    <property type="entry name" value="Heme ABC transporter ATP-binding protein"/>
    <property type="match status" value="1"/>
</dbReference>
<evidence type="ECO:0000313" key="6">
    <source>
        <dbReference type="EMBL" id="EXY74885.1"/>
    </source>
</evidence>
<keyword evidence="2" id="KW-0547">Nucleotide-binding</keyword>
<feature type="domain" description="ABC transporter" evidence="5">
    <location>
        <begin position="3"/>
        <end position="243"/>
    </location>
</feature>
<dbReference type="InterPro" id="IPR027417">
    <property type="entry name" value="P-loop_NTPase"/>
</dbReference>
<dbReference type="AlphaFoldDB" id="A0A015W340"/>
<feature type="coiled-coil region" evidence="4">
    <location>
        <begin position="221"/>
        <end position="262"/>
    </location>
</feature>
<dbReference type="Gene3D" id="3.40.50.300">
    <property type="entry name" value="P-loop containing nucleotide triphosphate hydrolases"/>
    <property type="match status" value="2"/>
</dbReference>
<dbReference type="InterPro" id="IPR003439">
    <property type="entry name" value="ABC_transporter-like_ATP-bd"/>
</dbReference>
<dbReference type="RefSeq" id="WP_022348500.1">
    <property type="nucleotide sequence ID" value="NZ_JGCY01000257.1"/>
</dbReference>
<comment type="caution">
    <text evidence="6">The sequence shown here is derived from an EMBL/GenBank/DDBJ whole genome shotgun (WGS) entry which is preliminary data.</text>
</comment>
<evidence type="ECO:0000259" key="5">
    <source>
        <dbReference type="PROSITE" id="PS50893"/>
    </source>
</evidence>
<keyword evidence="3 6" id="KW-0067">ATP-binding</keyword>
<keyword evidence="4" id="KW-0175">Coiled coil</keyword>
<name>A0A015W340_BACFG</name>
<evidence type="ECO:0000256" key="4">
    <source>
        <dbReference type="SAM" id="Coils"/>
    </source>
</evidence>
<dbReference type="PATRIC" id="fig|1339315.3.peg.2059"/>
<dbReference type="InterPro" id="IPR003593">
    <property type="entry name" value="AAA+_ATPase"/>
</dbReference>
<dbReference type="GO" id="GO:0016887">
    <property type="term" value="F:ATP hydrolysis activity"/>
    <property type="evidence" value="ECO:0007669"/>
    <property type="project" value="InterPro"/>
</dbReference>
<dbReference type="SUPFAM" id="SSF52540">
    <property type="entry name" value="P-loop containing nucleoside triphosphate hydrolases"/>
    <property type="match status" value="2"/>
</dbReference>
<dbReference type="InterPro" id="IPR017871">
    <property type="entry name" value="ABC_transporter-like_CS"/>
</dbReference>
<dbReference type="InterPro" id="IPR050611">
    <property type="entry name" value="ABCF"/>
</dbReference>
<dbReference type="Pfam" id="PF00005">
    <property type="entry name" value="ABC_tran"/>
    <property type="match status" value="2"/>
</dbReference>
<dbReference type="GO" id="GO:0005524">
    <property type="term" value="F:ATP binding"/>
    <property type="evidence" value="ECO:0007669"/>
    <property type="project" value="UniProtKB-KW"/>
</dbReference>
<dbReference type="PANTHER" id="PTHR19211:SF6">
    <property type="entry name" value="BLL7188 PROTEIN"/>
    <property type="match status" value="1"/>
</dbReference>
<dbReference type="Proteomes" id="UP000020529">
    <property type="component" value="Unassembled WGS sequence"/>
</dbReference>
<sequence length="529" mass="59994">MCIQVQQITYIHPDKEVLFRNLSFTVGKGRQLALIGNNGCGKSTLLQIMAGKLQPSSGNVLRPDDLYYVPQHFGQYDEMSIAQALGIDRKQKALHEILNGNASIDHFNILDDDWNIEEKALAALNGWGLGNRSLSESMHTLSGGEKTRVFLAGLELQEPSAVLMDEPTNHLDNQGRNRLYEWVKKCRSTLIVVSHDRTLLNRFPETCELSRNALVCYGGNYEFYKQQKELQQNALQQQLDEKEKELRQIRKLAREVVERKEKQNIRSEKSVPKKGISRMAVHTLKDRAEKSTTKLADIHQNKSEKLTSERSLIRNRLAENALLKTDFHASALHTGKTLLTAHEINFSYGNSPLWEVPLCFQLKSGDRIRIEGDNGSGKTTLLKLVTGDLLPTSGTLERAGFSYVYLNQEYSIICNQLTVLQQAESFNIRALPEHEIKIRLNRFLFPATSWDQPCIQLSGGEKMRLAFCCLMISNNTPDLFILDEPTNNLDIQSIEIITATVRNYTGSVLLVSHDEYFVKETGIRKSIFL</sequence>
<dbReference type="PROSITE" id="PS00211">
    <property type="entry name" value="ABC_TRANSPORTER_1"/>
    <property type="match status" value="1"/>
</dbReference>
<reference evidence="6 7" key="1">
    <citation type="submission" date="2014-02" db="EMBL/GenBank/DDBJ databases">
        <authorList>
            <person name="Sears C."/>
            <person name="Carroll K."/>
            <person name="Sack B.R."/>
            <person name="Qadri F."/>
            <person name="Myers L.L."/>
            <person name="Chung G.-T."/>
            <person name="Escheverria P."/>
            <person name="Fraser C.M."/>
            <person name="Sadzewicz L."/>
            <person name="Shefchek K.A."/>
            <person name="Tallon L."/>
            <person name="Das S.P."/>
            <person name="Daugherty S."/>
            <person name="Mongodin E.F."/>
        </authorList>
    </citation>
    <scope>NUCLEOTIDE SEQUENCE [LARGE SCALE GENOMIC DNA]</scope>
    <source>
        <strain evidence="7">3988T(B)14</strain>
    </source>
</reference>
<dbReference type="PROSITE" id="PS50893">
    <property type="entry name" value="ABC_TRANSPORTER_2"/>
    <property type="match status" value="2"/>
</dbReference>
<dbReference type="CDD" id="cd03221">
    <property type="entry name" value="ABCF_EF-3"/>
    <property type="match status" value="2"/>
</dbReference>
<protein>
    <submittedName>
        <fullName evidence="6">Heme ABC exporter, ATP-binding protein CcmA</fullName>
        <ecNumber evidence="6">3.6.3.41</ecNumber>
    </submittedName>
</protein>
<organism evidence="6 7">
    <name type="scientific">Bacteroides fragilis str. 3988T(B)14</name>
    <dbReference type="NCBI Taxonomy" id="1339315"/>
    <lineage>
        <taxon>Bacteria</taxon>
        <taxon>Pseudomonadati</taxon>
        <taxon>Bacteroidota</taxon>
        <taxon>Bacteroidia</taxon>
        <taxon>Bacteroidales</taxon>
        <taxon>Bacteroidaceae</taxon>
        <taxon>Bacteroides</taxon>
    </lineage>
</organism>
<evidence type="ECO:0000256" key="2">
    <source>
        <dbReference type="ARBA" id="ARBA00022741"/>
    </source>
</evidence>
<dbReference type="EMBL" id="JGCY01000257">
    <property type="protein sequence ID" value="EXY74885.1"/>
    <property type="molecule type" value="Genomic_DNA"/>
</dbReference>
<dbReference type="EC" id="3.6.3.41" evidence="6"/>
<evidence type="ECO:0000256" key="3">
    <source>
        <dbReference type="ARBA" id="ARBA00022840"/>
    </source>
</evidence>
<proteinExistence type="predicted"/>
<keyword evidence="1" id="KW-0677">Repeat</keyword>
<dbReference type="SMART" id="SM00382">
    <property type="entry name" value="AAA"/>
    <property type="match status" value="2"/>
</dbReference>
<evidence type="ECO:0000256" key="1">
    <source>
        <dbReference type="ARBA" id="ARBA00022737"/>
    </source>
</evidence>
<feature type="domain" description="ABC transporter" evidence="5">
    <location>
        <begin position="339"/>
        <end position="529"/>
    </location>
</feature>
<evidence type="ECO:0000313" key="7">
    <source>
        <dbReference type="Proteomes" id="UP000020529"/>
    </source>
</evidence>
<accession>A0A015W340</accession>
<dbReference type="PANTHER" id="PTHR19211">
    <property type="entry name" value="ATP-BINDING TRANSPORT PROTEIN-RELATED"/>
    <property type="match status" value="1"/>
</dbReference>
<gene>
    <name evidence="6" type="ORF">M124_1279</name>
</gene>